<gene>
    <name evidence="2" type="ORF">DY000_02027486</name>
</gene>
<keyword evidence="1" id="KW-0472">Membrane</keyword>
<dbReference type="Proteomes" id="UP000266723">
    <property type="component" value="Unassembled WGS sequence"/>
</dbReference>
<reference evidence="2 3" key="1">
    <citation type="journal article" date="2020" name="BMC Genomics">
        <title>Intraspecific diversification of the crop wild relative Brassica cretica Lam. using demographic model selection.</title>
        <authorList>
            <person name="Kioukis A."/>
            <person name="Michalopoulou V.A."/>
            <person name="Briers L."/>
            <person name="Pirintsos S."/>
            <person name="Studholme D.J."/>
            <person name="Pavlidis P."/>
            <person name="Sarris P.F."/>
        </authorList>
    </citation>
    <scope>NUCLEOTIDE SEQUENCE [LARGE SCALE GENOMIC DNA]</scope>
    <source>
        <strain evidence="3">cv. PFS-1207/04</strain>
    </source>
</reference>
<feature type="transmembrane region" description="Helical" evidence="1">
    <location>
        <begin position="243"/>
        <end position="260"/>
    </location>
</feature>
<keyword evidence="3" id="KW-1185">Reference proteome</keyword>
<evidence type="ECO:0000313" key="3">
    <source>
        <dbReference type="Proteomes" id="UP000266723"/>
    </source>
</evidence>
<keyword evidence="1" id="KW-0812">Transmembrane</keyword>
<protein>
    <recommendedName>
        <fullName evidence="4">THH1/TOM1/TOM3 domain-containing protein</fullName>
    </recommendedName>
</protein>
<sequence length="261" mass="29236">MQWISAARCLDRVVSKLKLTSETPCGDRHFPVSTVVFRTISAVFGHSSCRPCEHGRDVVTSSSSSPSFCFCWRASRDAFGSKLGRSAGGSPLWVRERRIVVGLVNHDSSSWWRCVQRKLVQEHDLGLSLVQYCYGMVVLLSLSAWCRALVYCELFSVKPNLKEQFIGYANFYWALSLAITGFGVWRSLEVFVSFRINALPCRPGVFGLVCCCLAMLVSVLEVYCELFSVKPNLKEQFIGYANFYWALSLAITVVSLFVTSG</sequence>
<evidence type="ECO:0000256" key="1">
    <source>
        <dbReference type="SAM" id="Phobius"/>
    </source>
</evidence>
<keyword evidence="1" id="KW-1133">Transmembrane helix</keyword>
<evidence type="ECO:0000313" key="2">
    <source>
        <dbReference type="EMBL" id="KAF3594332.1"/>
    </source>
</evidence>
<dbReference type="EMBL" id="QGKV02000299">
    <property type="protein sequence ID" value="KAF3594332.1"/>
    <property type="molecule type" value="Genomic_DNA"/>
</dbReference>
<evidence type="ECO:0008006" key="4">
    <source>
        <dbReference type="Google" id="ProtNLM"/>
    </source>
</evidence>
<comment type="caution">
    <text evidence="2">The sequence shown here is derived from an EMBL/GenBank/DDBJ whole genome shotgun (WGS) entry which is preliminary data.</text>
</comment>
<name>A0ABQ7EB84_BRACR</name>
<feature type="transmembrane region" description="Helical" evidence="1">
    <location>
        <begin position="165"/>
        <end position="185"/>
    </location>
</feature>
<organism evidence="2 3">
    <name type="scientific">Brassica cretica</name>
    <name type="common">Mustard</name>
    <dbReference type="NCBI Taxonomy" id="69181"/>
    <lineage>
        <taxon>Eukaryota</taxon>
        <taxon>Viridiplantae</taxon>
        <taxon>Streptophyta</taxon>
        <taxon>Embryophyta</taxon>
        <taxon>Tracheophyta</taxon>
        <taxon>Spermatophyta</taxon>
        <taxon>Magnoliopsida</taxon>
        <taxon>eudicotyledons</taxon>
        <taxon>Gunneridae</taxon>
        <taxon>Pentapetalae</taxon>
        <taxon>rosids</taxon>
        <taxon>malvids</taxon>
        <taxon>Brassicales</taxon>
        <taxon>Brassicaceae</taxon>
        <taxon>Brassiceae</taxon>
        <taxon>Brassica</taxon>
    </lineage>
</organism>
<feature type="transmembrane region" description="Helical" evidence="1">
    <location>
        <begin position="125"/>
        <end position="145"/>
    </location>
</feature>
<accession>A0ABQ7EB84</accession>
<feature type="transmembrane region" description="Helical" evidence="1">
    <location>
        <begin position="205"/>
        <end position="223"/>
    </location>
</feature>
<proteinExistence type="predicted"/>